<keyword evidence="2" id="KW-0804">Transcription</keyword>
<dbReference type="InterPro" id="IPR036388">
    <property type="entry name" value="WH-like_DNA-bd_sf"/>
</dbReference>
<sequence length="198" mass="22371">MLPIERQQQILTWLELEETLRVTELSKRLGVSEMTVYRDLRPLIEQQQVVKTSNGITLIPQTFGTSNLCSYCHKDSNSRLSVQLIKLNQQVENTCCAHCGLLRYKDIEAEVSQIISRDFLKDTTISAKAATFLLNTDIQLNCCQPQVIVFDSMKQAKQFQTGFGGNIYNFAEAIKAIKEEMDGKIDCHSKNNGTSTSK</sequence>
<dbReference type="InterPro" id="IPR001034">
    <property type="entry name" value="DeoR_HTH"/>
</dbReference>
<dbReference type="InterPro" id="IPR008719">
    <property type="entry name" value="N2O_reductase_NosL"/>
</dbReference>
<dbReference type="InterPro" id="IPR001810">
    <property type="entry name" value="F-box_dom"/>
</dbReference>
<dbReference type="SUPFAM" id="SSF160387">
    <property type="entry name" value="NosL/MerB-like"/>
    <property type="match status" value="1"/>
</dbReference>
<feature type="domain" description="HTH deoR-type" evidence="4">
    <location>
        <begin position="3"/>
        <end position="58"/>
    </location>
</feature>
<name>A0ABY4GVQ9_9BACI</name>
<dbReference type="Proteomes" id="UP000831880">
    <property type="component" value="Chromosome"/>
</dbReference>
<evidence type="ECO:0000259" key="3">
    <source>
        <dbReference type="PROSITE" id="PS50181"/>
    </source>
</evidence>
<dbReference type="PANTHER" id="PTHR41247">
    <property type="entry name" value="HTH-TYPE TRANSCRIPTIONAL REPRESSOR YCNK"/>
    <property type="match status" value="1"/>
</dbReference>
<gene>
    <name evidence="5" type="ORF">MUO14_16335</name>
</gene>
<keyword evidence="1" id="KW-0805">Transcription regulation</keyword>
<proteinExistence type="predicted"/>
<organism evidence="5 6">
    <name type="scientific">Halobacillus shinanisalinarum</name>
    <dbReference type="NCBI Taxonomy" id="2932258"/>
    <lineage>
        <taxon>Bacteria</taxon>
        <taxon>Bacillati</taxon>
        <taxon>Bacillota</taxon>
        <taxon>Bacilli</taxon>
        <taxon>Bacillales</taxon>
        <taxon>Bacillaceae</taxon>
        <taxon>Halobacillus</taxon>
    </lineage>
</organism>
<dbReference type="RefSeq" id="WP_244751665.1">
    <property type="nucleotide sequence ID" value="NZ_CP095074.1"/>
</dbReference>
<protein>
    <submittedName>
        <fullName evidence="5">DeoR family transcriptional regulator</fullName>
    </submittedName>
</protein>
<reference evidence="5 6" key="1">
    <citation type="submission" date="2022-04" db="EMBL/GenBank/DDBJ databases">
        <title>Halobacillus sp. isolated from saltern.</title>
        <authorList>
            <person name="Won M."/>
            <person name="Lee C.-M."/>
            <person name="Woen H.-Y."/>
            <person name="Kwon S.-W."/>
        </authorList>
    </citation>
    <scope>NUCLEOTIDE SEQUENCE [LARGE SCALE GENOMIC DNA]</scope>
    <source>
        <strain evidence="5 6">SSTM10-2</strain>
    </source>
</reference>
<dbReference type="Gene3D" id="1.10.10.10">
    <property type="entry name" value="Winged helix-like DNA-binding domain superfamily/Winged helix DNA-binding domain"/>
    <property type="match status" value="1"/>
</dbReference>
<keyword evidence="6" id="KW-1185">Reference proteome</keyword>
<dbReference type="EMBL" id="CP095074">
    <property type="protein sequence ID" value="UOQ92054.1"/>
    <property type="molecule type" value="Genomic_DNA"/>
</dbReference>
<feature type="domain" description="F-box" evidence="3">
    <location>
        <begin position="1"/>
        <end position="40"/>
    </location>
</feature>
<dbReference type="PROSITE" id="PS50181">
    <property type="entry name" value="FBOX"/>
    <property type="match status" value="1"/>
</dbReference>
<evidence type="ECO:0000256" key="1">
    <source>
        <dbReference type="ARBA" id="ARBA00023015"/>
    </source>
</evidence>
<dbReference type="PANTHER" id="PTHR41247:SF1">
    <property type="entry name" value="HTH-TYPE TRANSCRIPTIONAL REPRESSOR YCNK"/>
    <property type="match status" value="1"/>
</dbReference>
<dbReference type="PROSITE" id="PS51000">
    <property type="entry name" value="HTH_DEOR_2"/>
    <property type="match status" value="1"/>
</dbReference>
<accession>A0ABY4GVQ9</accession>
<dbReference type="InterPro" id="IPR036390">
    <property type="entry name" value="WH_DNA-bd_sf"/>
</dbReference>
<dbReference type="Pfam" id="PF08220">
    <property type="entry name" value="HTH_DeoR"/>
    <property type="match status" value="1"/>
</dbReference>
<evidence type="ECO:0000313" key="6">
    <source>
        <dbReference type="Proteomes" id="UP000831880"/>
    </source>
</evidence>
<dbReference type="SUPFAM" id="SSF46785">
    <property type="entry name" value="Winged helix' DNA-binding domain"/>
    <property type="match status" value="1"/>
</dbReference>
<evidence type="ECO:0000313" key="5">
    <source>
        <dbReference type="EMBL" id="UOQ92054.1"/>
    </source>
</evidence>
<evidence type="ECO:0000256" key="2">
    <source>
        <dbReference type="ARBA" id="ARBA00023163"/>
    </source>
</evidence>
<dbReference type="SMART" id="SM00420">
    <property type="entry name" value="HTH_DEOR"/>
    <property type="match status" value="1"/>
</dbReference>
<evidence type="ECO:0000259" key="4">
    <source>
        <dbReference type="PROSITE" id="PS51000"/>
    </source>
</evidence>